<name>A0A645F7H1_9ZZZZ</name>
<proteinExistence type="predicted"/>
<dbReference type="PANTHER" id="PTHR21180:SF32">
    <property type="entry name" value="ENDONUCLEASE_EXONUCLEASE_PHOSPHATASE FAMILY DOMAIN-CONTAINING PROTEIN 1"/>
    <property type="match status" value="1"/>
</dbReference>
<dbReference type="AlphaFoldDB" id="A0A645F7H1"/>
<dbReference type="Pfam" id="PF12836">
    <property type="entry name" value="HHH_3"/>
    <property type="match status" value="1"/>
</dbReference>
<reference evidence="2" key="1">
    <citation type="submission" date="2019-08" db="EMBL/GenBank/DDBJ databases">
        <authorList>
            <person name="Kucharzyk K."/>
            <person name="Murdoch R.W."/>
            <person name="Higgins S."/>
            <person name="Loffler F."/>
        </authorList>
    </citation>
    <scope>NUCLEOTIDE SEQUENCE</scope>
</reference>
<feature type="domain" description="Helix-hairpin-helix DNA-binding motif class 1" evidence="1">
    <location>
        <begin position="35"/>
        <end position="54"/>
    </location>
</feature>
<comment type="caution">
    <text evidence="2">The sequence shown here is derived from an EMBL/GenBank/DDBJ whole genome shotgun (WGS) entry which is preliminary data.</text>
</comment>
<dbReference type="NCBIfam" id="TIGR00426">
    <property type="entry name" value="competence protein ComEA helix-hairpin-helix repeat region"/>
    <property type="match status" value="1"/>
</dbReference>
<dbReference type="InterPro" id="IPR010994">
    <property type="entry name" value="RuvA_2-like"/>
</dbReference>
<feature type="domain" description="Helix-hairpin-helix DNA-binding motif class 1" evidence="1">
    <location>
        <begin position="65"/>
        <end position="84"/>
    </location>
</feature>
<dbReference type="InterPro" id="IPR051675">
    <property type="entry name" value="Endo/Exo/Phosphatase_dom_1"/>
</dbReference>
<dbReference type="InterPro" id="IPR004509">
    <property type="entry name" value="Competence_ComEA_HhH"/>
</dbReference>
<gene>
    <name evidence="2" type="ORF">SDC9_157526</name>
</gene>
<dbReference type="SUPFAM" id="SSF47781">
    <property type="entry name" value="RuvA domain 2-like"/>
    <property type="match status" value="1"/>
</dbReference>
<organism evidence="2">
    <name type="scientific">bioreactor metagenome</name>
    <dbReference type="NCBI Taxonomy" id="1076179"/>
    <lineage>
        <taxon>unclassified sequences</taxon>
        <taxon>metagenomes</taxon>
        <taxon>ecological metagenomes</taxon>
    </lineage>
</organism>
<dbReference type="GO" id="GO:0003677">
    <property type="term" value="F:DNA binding"/>
    <property type="evidence" value="ECO:0007669"/>
    <property type="project" value="InterPro"/>
</dbReference>
<dbReference type="EMBL" id="VSSQ01056378">
    <property type="protein sequence ID" value="MPN10231.1"/>
    <property type="molecule type" value="Genomic_DNA"/>
</dbReference>
<sequence>MRNSEKYYNNVDIAEKFETEMYLENLVNINTATKEDLMTLNGIGEITADKIIEYRTENGDFADTAELMNVYGIGEKTYEKFKDKVTVSLNLK</sequence>
<protein>
    <recommendedName>
        <fullName evidence="1">Helix-hairpin-helix DNA-binding motif class 1 domain-containing protein</fullName>
    </recommendedName>
</protein>
<dbReference type="PANTHER" id="PTHR21180">
    <property type="entry name" value="ENDONUCLEASE/EXONUCLEASE/PHOSPHATASE FAMILY DOMAIN-CONTAINING PROTEIN 1"/>
    <property type="match status" value="1"/>
</dbReference>
<dbReference type="InterPro" id="IPR003583">
    <property type="entry name" value="Hlx-hairpin-Hlx_DNA-bd_motif"/>
</dbReference>
<dbReference type="Gene3D" id="1.10.150.280">
    <property type="entry name" value="AF1531-like domain"/>
    <property type="match status" value="1"/>
</dbReference>
<dbReference type="GO" id="GO:0015628">
    <property type="term" value="P:protein secretion by the type II secretion system"/>
    <property type="evidence" value="ECO:0007669"/>
    <property type="project" value="TreeGrafter"/>
</dbReference>
<dbReference type="GO" id="GO:0006281">
    <property type="term" value="P:DNA repair"/>
    <property type="evidence" value="ECO:0007669"/>
    <property type="project" value="InterPro"/>
</dbReference>
<accession>A0A645F7H1</accession>
<dbReference type="GO" id="GO:0015627">
    <property type="term" value="C:type II protein secretion system complex"/>
    <property type="evidence" value="ECO:0007669"/>
    <property type="project" value="TreeGrafter"/>
</dbReference>
<evidence type="ECO:0000259" key="1">
    <source>
        <dbReference type="SMART" id="SM00278"/>
    </source>
</evidence>
<dbReference type="SMART" id="SM00278">
    <property type="entry name" value="HhH1"/>
    <property type="match status" value="2"/>
</dbReference>
<evidence type="ECO:0000313" key="2">
    <source>
        <dbReference type="EMBL" id="MPN10231.1"/>
    </source>
</evidence>